<sequence>MTEGFVKNVGYVHDEVSYICIGFTKDAKEAVLAPYWADDEDSGPDIQNDDYLVVENRVTDEYLSLGLCGGRLTME</sequence>
<accession>A0A559IZG6</accession>
<dbReference type="EMBL" id="VNJK01000001">
    <property type="protein sequence ID" value="TVX93012.1"/>
    <property type="molecule type" value="Genomic_DNA"/>
</dbReference>
<dbReference type="RefSeq" id="WP_144989078.1">
    <property type="nucleotide sequence ID" value="NZ_VNJK01000001.1"/>
</dbReference>
<organism evidence="1 2">
    <name type="scientific">Paenibacillus agilis</name>
    <dbReference type="NCBI Taxonomy" id="3020863"/>
    <lineage>
        <taxon>Bacteria</taxon>
        <taxon>Bacillati</taxon>
        <taxon>Bacillota</taxon>
        <taxon>Bacilli</taxon>
        <taxon>Bacillales</taxon>
        <taxon>Paenibacillaceae</taxon>
        <taxon>Paenibacillus</taxon>
    </lineage>
</organism>
<comment type="caution">
    <text evidence="1">The sequence shown here is derived from an EMBL/GenBank/DDBJ whole genome shotgun (WGS) entry which is preliminary data.</text>
</comment>
<dbReference type="AlphaFoldDB" id="A0A559IZG6"/>
<gene>
    <name evidence="1" type="ORF">FPZ44_08045</name>
</gene>
<name>A0A559IZG6_9BACL</name>
<evidence type="ECO:0000313" key="2">
    <source>
        <dbReference type="Proteomes" id="UP000318102"/>
    </source>
</evidence>
<protein>
    <submittedName>
        <fullName evidence="1">Uncharacterized protein</fullName>
    </submittedName>
</protein>
<proteinExistence type="predicted"/>
<reference evidence="1 2" key="1">
    <citation type="submission" date="2019-07" db="EMBL/GenBank/DDBJ databases">
        <authorList>
            <person name="Kim J."/>
        </authorList>
    </citation>
    <scope>NUCLEOTIDE SEQUENCE [LARGE SCALE GENOMIC DNA]</scope>
    <source>
        <strain evidence="1 2">N4</strain>
    </source>
</reference>
<dbReference type="Proteomes" id="UP000318102">
    <property type="component" value="Unassembled WGS sequence"/>
</dbReference>
<evidence type="ECO:0000313" key="1">
    <source>
        <dbReference type="EMBL" id="TVX93012.1"/>
    </source>
</evidence>
<keyword evidence="2" id="KW-1185">Reference proteome</keyword>